<dbReference type="EMBL" id="CM004480">
    <property type="protein sequence ID" value="OCT67545.1"/>
    <property type="molecule type" value="Genomic_DNA"/>
</dbReference>
<accession>A0A974C7X2</accession>
<name>A0A974C7X2_XENLA</name>
<dbReference type="AlphaFoldDB" id="A0A974C7X2"/>
<evidence type="ECO:0000313" key="2">
    <source>
        <dbReference type="Proteomes" id="UP000694892"/>
    </source>
</evidence>
<dbReference type="Proteomes" id="UP000694892">
    <property type="component" value="Chromosome 8L"/>
</dbReference>
<sequence length="75" mass="8198">MLSVQPRLTKLSALGGSTAGRGGLVSWAHAPDLTGHRLGKLFTQYICVCVRSIYSHKSVTFARDKGNRLPVLWES</sequence>
<proteinExistence type="predicted"/>
<gene>
    <name evidence="1" type="ORF">XELAEV_18038843mg</name>
</gene>
<reference evidence="2" key="1">
    <citation type="journal article" date="2016" name="Nature">
        <title>Genome evolution in the allotetraploid frog Xenopus laevis.</title>
        <authorList>
            <person name="Session A.M."/>
            <person name="Uno Y."/>
            <person name="Kwon T."/>
            <person name="Chapman J.A."/>
            <person name="Toyoda A."/>
            <person name="Takahashi S."/>
            <person name="Fukui A."/>
            <person name="Hikosaka A."/>
            <person name="Suzuki A."/>
            <person name="Kondo M."/>
            <person name="van Heeringen S.J."/>
            <person name="Quigley I."/>
            <person name="Heinz S."/>
            <person name="Ogino H."/>
            <person name="Ochi H."/>
            <person name="Hellsten U."/>
            <person name="Lyons J.B."/>
            <person name="Simakov O."/>
            <person name="Putnam N."/>
            <person name="Stites J."/>
            <person name="Kuroki Y."/>
            <person name="Tanaka T."/>
            <person name="Michiue T."/>
            <person name="Watanabe M."/>
            <person name="Bogdanovic O."/>
            <person name="Lister R."/>
            <person name="Georgiou G."/>
            <person name="Paranjpe S.S."/>
            <person name="van Kruijsbergen I."/>
            <person name="Shu S."/>
            <person name="Carlson J."/>
            <person name="Kinoshita T."/>
            <person name="Ohta Y."/>
            <person name="Mawaribuchi S."/>
            <person name="Jenkins J."/>
            <person name="Grimwood J."/>
            <person name="Schmutz J."/>
            <person name="Mitros T."/>
            <person name="Mozaffari S.V."/>
            <person name="Suzuki Y."/>
            <person name="Haramoto Y."/>
            <person name="Yamamoto T.S."/>
            <person name="Takagi C."/>
            <person name="Heald R."/>
            <person name="Miller K."/>
            <person name="Haudenschild C."/>
            <person name="Kitzman J."/>
            <person name="Nakayama T."/>
            <person name="Izutsu Y."/>
            <person name="Robert J."/>
            <person name="Fortriede J."/>
            <person name="Burns K."/>
            <person name="Lotay V."/>
            <person name="Karimi K."/>
            <person name="Yasuoka Y."/>
            <person name="Dichmann D.S."/>
            <person name="Flajnik M.F."/>
            <person name="Houston D.W."/>
            <person name="Shendure J."/>
            <person name="DuPasquier L."/>
            <person name="Vize P.D."/>
            <person name="Zorn A.M."/>
            <person name="Ito M."/>
            <person name="Marcotte E.M."/>
            <person name="Wallingford J.B."/>
            <person name="Ito Y."/>
            <person name="Asashima M."/>
            <person name="Ueno N."/>
            <person name="Matsuda Y."/>
            <person name="Veenstra G.J."/>
            <person name="Fujiyama A."/>
            <person name="Harland R.M."/>
            <person name="Taira M."/>
            <person name="Rokhsar D.S."/>
        </authorList>
    </citation>
    <scope>NUCLEOTIDE SEQUENCE [LARGE SCALE GENOMIC DNA]</scope>
    <source>
        <strain evidence="2">J</strain>
    </source>
</reference>
<evidence type="ECO:0000313" key="1">
    <source>
        <dbReference type="EMBL" id="OCT67545.1"/>
    </source>
</evidence>
<protein>
    <submittedName>
        <fullName evidence="1">Uncharacterized protein</fullName>
    </submittedName>
</protein>
<organism evidence="1 2">
    <name type="scientific">Xenopus laevis</name>
    <name type="common">African clawed frog</name>
    <dbReference type="NCBI Taxonomy" id="8355"/>
    <lineage>
        <taxon>Eukaryota</taxon>
        <taxon>Metazoa</taxon>
        <taxon>Chordata</taxon>
        <taxon>Craniata</taxon>
        <taxon>Vertebrata</taxon>
        <taxon>Euteleostomi</taxon>
        <taxon>Amphibia</taxon>
        <taxon>Batrachia</taxon>
        <taxon>Anura</taxon>
        <taxon>Pipoidea</taxon>
        <taxon>Pipidae</taxon>
        <taxon>Xenopodinae</taxon>
        <taxon>Xenopus</taxon>
        <taxon>Xenopus</taxon>
    </lineage>
</organism>